<reference evidence="1 2" key="1">
    <citation type="journal article" date="2023" name="Plants (Basel)">
        <title>Bridging the Gap: Combining Genomics and Transcriptomics Approaches to Understand Stylosanthes scabra, an Orphan Legume from the Brazilian Caatinga.</title>
        <authorList>
            <person name="Ferreira-Neto J.R.C."/>
            <person name="da Silva M.D."/>
            <person name="Binneck E."/>
            <person name="de Melo N.F."/>
            <person name="da Silva R.H."/>
            <person name="de Melo A.L.T.M."/>
            <person name="Pandolfi V."/>
            <person name="Bustamante F.O."/>
            <person name="Brasileiro-Vidal A.C."/>
            <person name="Benko-Iseppon A.M."/>
        </authorList>
    </citation>
    <scope>NUCLEOTIDE SEQUENCE [LARGE SCALE GENOMIC DNA]</scope>
    <source>
        <tissue evidence="1">Leaves</tissue>
    </source>
</reference>
<name>A0ABU6ZRG6_9FABA</name>
<comment type="caution">
    <text evidence="1">The sequence shown here is derived from an EMBL/GenBank/DDBJ whole genome shotgun (WGS) entry which is preliminary data.</text>
</comment>
<protein>
    <submittedName>
        <fullName evidence="1">Uncharacterized protein</fullName>
    </submittedName>
</protein>
<gene>
    <name evidence="1" type="ORF">PIB30_085492</name>
</gene>
<keyword evidence="2" id="KW-1185">Reference proteome</keyword>
<evidence type="ECO:0000313" key="1">
    <source>
        <dbReference type="EMBL" id="MED6224585.1"/>
    </source>
</evidence>
<evidence type="ECO:0000313" key="2">
    <source>
        <dbReference type="Proteomes" id="UP001341840"/>
    </source>
</evidence>
<organism evidence="1 2">
    <name type="scientific">Stylosanthes scabra</name>
    <dbReference type="NCBI Taxonomy" id="79078"/>
    <lineage>
        <taxon>Eukaryota</taxon>
        <taxon>Viridiplantae</taxon>
        <taxon>Streptophyta</taxon>
        <taxon>Embryophyta</taxon>
        <taxon>Tracheophyta</taxon>
        <taxon>Spermatophyta</taxon>
        <taxon>Magnoliopsida</taxon>
        <taxon>eudicotyledons</taxon>
        <taxon>Gunneridae</taxon>
        <taxon>Pentapetalae</taxon>
        <taxon>rosids</taxon>
        <taxon>fabids</taxon>
        <taxon>Fabales</taxon>
        <taxon>Fabaceae</taxon>
        <taxon>Papilionoideae</taxon>
        <taxon>50 kb inversion clade</taxon>
        <taxon>dalbergioids sensu lato</taxon>
        <taxon>Dalbergieae</taxon>
        <taxon>Pterocarpus clade</taxon>
        <taxon>Stylosanthes</taxon>
    </lineage>
</organism>
<accession>A0ABU6ZRG6</accession>
<dbReference type="EMBL" id="JASCZI010273288">
    <property type="protein sequence ID" value="MED6224585.1"/>
    <property type="molecule type" value="Genomic_DNA"/>
</dbReference>
<proteinExistence type="predicted"/>
<sequence>MGLNLSNSAANSIAWDRISPGWLGEPPEAKRAASDFLDVFGTCCTAHTRNTPPPRVRALSLWPFPLYAATTSLMLLINMLEKPILSAKTPTKHTANQFTAKRHISLDVLQKMTPITGCAAAEITNMSHGTEFLT</sequence>
<dbReference type="Proteomes" id="UP001341840">
    <property type="component" value="Unassembled WGS sequence"/>
</dbReference>